<dbReference type="InterPro" id="IPR038765">
    <property type="entry name" value="Papain-like_cys_pep_sf"/>
</dbReference>
<comment type="similarity">
    <text evidence="1">Belongs to the peptidase C40 family.</text>
</comment>
<keyword evidence="3" id="KW-0378">Hydrolase</keyword>
<dbReference type="Pfam" id="PF00877">
    <property type="entry name" value="NLPC_P60"/>
    <property type="match status" value="1"/>
</dbReference>
<dbReference type="PANTHER" id="PTHR47053">
    <property type="entry name" value="MUREIN DD-ENDOPEPTIDASE MEPH-RELATED"/>
    <property type="match status" value="1"/>
</dbReference>
<keyword evidence="2" id="KW-0645">Protease</keyword>
<evidence type="ECO:0000256" key="4">
    <source>
        <dbReference type="ARBA" id="ARBA00022807"/>
    </source>
</evidence>
<dbReference type="InterPro" id="IPR051202">
    <property type="entry name" value="Peptidase_C40"/>
</dbReference>
<dbReference type="GO" id="GO:0006508">
    <property type="term" value="P:proteolysis"/>
    <property type="evidence" value="ECO:0007669"/>
    <property type="project" value="UniProtKB-KW"/>
</dbReference>
<name>A0A2M8KER1_9BACT</name>
<gene>
    <name evidence="6" type="ORF">COU81_00900</name>
</gene>
<protein>
    <submittedName>
        <fullName evidence="6">Peptidase P60</fullName>
    </submittedName>
</protein>
<dbReference type="InterPro" id="IPR000064">
    <property type="entry name" value="NLP_P60_dom"/>
</dbReference>
<dbReference type="GO" id="GO:0008234">
    <property type="term" value="F:cysteine-type peptidase activity"/>
    <property type="evidence" value="ECO:0007669"/>
    <property type="project" value="UniProtKB-KW"/>
</dbReference>
<dbReference type="PROSITE" id="PS51935">
    <property type="entry name" value="NLPC_P60"/>
    <property type="match status" value="1"/>
</dbReference>
<evidence type="ECO:0000259" key="5">
    <source>
        <dbReference type="PROSITE" id="PS51935"/>
    </source>
</evidence>
<evidence type="ECO:0000256" key="2">
    <source>
        <dbReference type="ARBA" id="ARBA00022670"/>
    </source>
</evidence>
<dbReference type="Gene3D" id="3.90.1720.10">
    <property type="entry name" value="endopeptidase domain like (from Nostoc punctiforme)"/>
    <property type="match status" value="1"/>
</dbReference>
<evidence type="ECO:0000313" key="6">
    <source>
        <dbReference type="EMBL" id="PJE58410.1"/>
    </source>
</evidence>
<evidence type="ECO:0000256" key="1">
    <source>
        <dbReference type="ARBA" id="ARBA00007074"/>
    </source>
</evidence>
<evidence type="ECO:0000256" key="3">
    <source>
        <dbReference type="ARBA" id="ARBA00022801"/>
    </source>
</evidence>
<dbReference type="AlphaFoldDB" id="A0A2M8KER1"/>
<sequence length="141" mass="15627">METKVDQLISVAKKNLGKPYKYGAKPADAPKYFDCSSFTQYLFKRVGVVIPRTALEQIDVGKSVSKKNMKPGDLVFCKGSVGRYNRKNPDGVGHVALYIGKNKVIHAKSVEASDGKEKGKTMVQGIENFYKNGWRGAKRIL</sequence>
<dbReference type="EMBL" id="PFDW01000018">
    <property type="protein sequence ID" value="PJE58410.1"/>
    <property type="molecule type" value="Genomic_DNA"/>
</dbReference>
<proteinExistence type="inferred from homology"/>
<organism evidence="6 7">
    <name type="scientific">Candidatus Portnoybacteria bacterium CG10_big_fil_rev_8_21_14_0_10_36_7</name>
    <dbReference type="NCBI Taxonomy" id="1974812"/>
    <lineage>
        <taxon>Bacteria</taxon>
        <taxon>Candidatus Portnoyibacteriota</taxon>
    </lineage>
</organism>
<reference evidence="7" key="1">
    <citation type="submission" date="2017-09" db="EMBL/GenBank/DDBJ databases">
        <title>Depth-based differentiation of microbial function through sediment-hosted aquifers and enrichment of novel symbionts in the deep terrestrial subsurface.</title>
        <authorList>
            <person name="Probst A.J."/>
            <person name="Ladd B."/>
            <person name="Jarett J.K."/>
            <person name="Geller-Mcgrath D.E."/>
            <person name="Sieber C.M.K."/>
            <person name="Emerson J.B."/>
            <person name="Anantharaman K."/>
            <person name="Thomas B.C."/>
            <person name="Malmstrom R."/>
            <person name="Stieglmeier M."/>
            <person name="Klingl A."/>
            <person name="Woyke T."/>
            <person name="Ryan C.M."/>
            <person name="Banfield J.F."/>
        </authorList>
    </citation>
    <scope>NUCLEOTIDE SEQUENCE [LARGE SCALE GENOMIC DNA]</scope>
</reference>
<comment type="caution">
    <text evidence="6">The sequence shown here is derived from an EMBL/GenBank/DDBJ whole genome shotgun (WGS) entry which is preliminary data.</text>
</comment>
<accession>A0A2M8KER1</accession>
<dbReference type="PANTHER" id="PTHR47053:SF1">
    <property type="entry name" value="MUREIN DD-ENDOPEPTIDASE MEPH-RELATED"/>
    <property type="match status" value="1"/>
</dbReference>
<keyword evidence="4" id="KW-0788">Thiol protease</keyword>
<feature type="domain" description="NlpC/P60" evidence="5">
    <location>
        <begin position="2"/>
        <end position="141"/>
    </location>
</feature>
<dbReference type="Proteomes" id="UP000231450">
    <property type="component" value="Unassembled WGS sequence"/>
</dbReference>
<dbReference type="SUPFAM" id="SSF54001">
    <property type="entry name" value="Cysteine proteinases"/>
    <property type="match status" value="1"/>
</dbReference>
<evidence type="ECO:0000313" key="7">
    <source>
        <dbReference type="Proteomes" id="UP000231450"/>
    </source>
</evidence>